<dbReference type="AlphaFoldDB" id="A0A5D3YRI5"/>
<dbReference type="GO" id="GO:0008887">
    <property type="term" value="F:glycerate kinase activity"/>
    <property type="evidence" value="ECO:0007669"/>
    <property type="project" value="InterPro"/>
</dbReference>
<dbReference type="Proteomes" id="UP000324595">
    <property type="component" value="Unassembled WGS sequence"/>
</dbReference>
<gene>
    <name evidence="3" type="ORF">LX73_0928</name>
</gene>
<reference evidence="3 4" key="1">
    <citation type="submission" date="2019-07" db="EMBL/GenBank/DDBJ databases">
        <title>Genomic Encyclopedia of Archaeal and Bacterial Type Strains, Phase II (KMG-II): from individual species to whole genera.</title>
        <authorList>
            <person name="Goeker M."/>
        </authorList>
    </citation>
    <scope>NUCLEOTIDE SEQUENCE [LARGE SCALE GENOMIC DNA]</scope>
    <source>
        <strain evidence="3 4">DSM 21935</strain>
    </source>
</reference>
<dbReference type="EMBL" id="VNHY01000001">
    <property type="protein sequence ID" value="TYP95613.1"/>
    <property type="molecule type" value="Genomic_DNA"/>
</dbReference>
<evidence type="ECO:0000313" key="3">
    <source>
        <dbReference type="EMBL" id="TYP95613.1"/>
    </source>
</evidence>
<evidence type="ECO:0000313" key="4">
    <source>
        <dbReference type="Proteomes" id="UP000324595"/>
    </source>
</evidence>
<evidence type="ECO:0000259" key="2">
    <source>
        <dbReference type="Pfam" id="PF13660"/>
    </source>
</evidence>
<feature type="domain" description="MOFRL" evidence="1">
    <location>
        <begin position="329"/>
        <end position="432"/>
    </location>
</feature>
<organism evidence="3 4">
    <name type="scientific">Fodinibius salinus</name>
    <dbReference type="NCBI Taxonomy" id="860790"/>
    <lineage>
        <taxon>Bacteria</taxon>
        <taxon>Pseudomonadati</taxon>
        <taxon>Balneolota</taxon>
        <taxon>Balneolia</taxon>
        <taxon>Balneolales</taxon>
        <taxon>Balneolaceae</taxon>
        <taxon>Fodinibius</taxon>
    </lineage>
</organism>
<comment type="caution">
    <text evidence="3">The sequence shown here is derived from an EMBL/GenBank/DDBJ whole genome shotgun (WGS) entry which is preliminary data.</text>
</comment>
<sequence length="441" mass="47495">MDARNTVREIFLTALEACSPVRAVTNAMSVDQNRLQVCGRTINLSDHPIYLLSVGKAAVPMYGSARNILQDYVSGSLVITPDSVDTSTFAADNILLASHPLPDQNSLEAGESALSFVRSVPENGLLLVLLSGGTSSLMCRPPDGIGIGDLRRAYELLNHSGMAIEEINTVRKHCSEVKGGQLLRYLHPDATVGTLAVSDVPHDDISVIGSGPTAAAFSTFEDAFQILKNYNLWKKIPLSVQKHISKGMDGDIEEVPADSNSSNSFSCIISSAKKLSQKIVSLSQSRGLDVYKSSHPFNDDVEQVASDIAKKVRTYIQSEKGYKTVGKLFVFYGESTVEVTGDGKGGRNQELALRGGMKIADLNNVTWLSAGTDGIDGPTDAAGAIVDSSTIPKAERQGNTPQEYLDRNDSYHFHEQMKTHLKTGSTGNNLMDVVLVLVAYN</sequence>
<dbReference type="GO" id="GO:0005737">
    <property type="term" value="C:cytoplasm"/>
    <property type="evidence" value="ECO:0007669"/>
    <property type="project" value="TreeGrafter"/>
</dbReference>
<dbReference type="InterPro" id="IPR038614">
    <property type="entry name" value="GK_N_sf"/>
</dbReference>
<dbReference type="InterPro" id="IPR025286">
    <property type="entry name" value="MOFRL_assoc_dom"/>
</dbReference>
<dbReference type="InterPro" id="IPR037035">
    <property type="entry name" value="GK-like_C_sf"/>
</dbReference>
<protein>
    <submittedName>
        <fullName evidence="3">Hydroxypyruvate reductase/glycerate 2-kinase</fullName>
    </submittedName>
</protein>
<dbReference type="Pfam" id="PF13660">
    <property type="entry name" value="DUF4147"/>
    <property type="match status" value="1"/>
</dbReference>
<proteinExistence type="predicted"/>
<dbReference type="InterPro" id="IPR007835">
    <property type="entry name" value="MOFRL"/>
</dbReference>
<keyword evidence="3" id="KW-0670">Pyruvate</keyword>
<dbReference type="PANTHER" id="PTHR12227">
    <property type="entry name" value="GLYCERATE KINASE"/>
    <property type="match status" value="1"/>
</dbReference>
<keyword evidence="3" id="KW-0418">Kinase</keyword>
<dbReference type="Pfam" id="PF05161">
    <property type="entry name" value="MOFRL"/>
    <property type="match status" value="1"/>
</dbReference>
<dbReference type="Gene3D" id="3.40.1480.10">
    <property type="entry name" value="MOFRL domain"/>
    <property type="match status" value="1"/>
</dbReference>
<dbReference type="InterPro" id="IPR039760">
    <property type="entry name" value="MOFRL_protein"/>
</dbReference>
<accession>A0A5D3YRI5</accession>
<dbReference type="PANTHER" id="PTHR12227:SF0">
    <property type="entry name" value="GLYCERATE KINASE"/>
    <property type="match status" value="1"/>
</dbReference>
<dbReference type="OrthoDB" id="9766552at2"/>
<dbReference type="SUPFAM" id="SSF82544">
    <property type="entry name" value="GckA/TtuD-like"/>
    <property type="match status" value="1"/>
</dbReference>
<evidence type="ECO:0000259" key="1">
    <source>
        <dbReference type="Pfam" id="PF05161"/>
    </source>
</evidence>
<feature type="domain" description="MOFRL-associated" evidence="2">
    <location>
        <begin position="7"/>
        <end position="244"/>
    </location>
</feature>
<keyword evidence="3" id="KW-0808">Transferase</keyword>
<dbReference type="RefSeq" id="WP_148898271.1">
    <property type="nucleotide sequence ID" value="NZ_VNHY01000001.1"/>
</dbReference>
<dbReference type="Gene3D" id="3.40.50.10180">
    <property type="entry name" value="Glycerate kinase, MOFRL-like N-terminal domain"/>
    <property type="match status" value="1"/>
</dbReference>
<keyword evidence="4" id="KW-1185">Reference proteome</keyword>
<name>A0A5D3YRI5_9BACT</name>